<reference evidence="2" key="1">
    <citation type="submission" date="2017-09" db="EMBL/GenBank/DDBJ databases">
        <title>Polyketide synthases of a Diaporthe helianthi virulent isolate.</title>
        <authorList>
            <person name="Baroncelli R."/>
        </authorList>
    </citation>
    <scope>NUCLEOTIDE SEQUENCE [LARGE SCALE GENOMIC DNA]</scope>
    <source>
        <strain evidence="2">7/96</strain>
    </source>
</reference>
<dbReference type="InParanoid" id="A0A2P5ID97"/>
<organism evidence="2 3">
    <name type="scientific">Diaporthe helianthi</name>
    <dbReference type="NCBI Taxonomy" id="158607"/>
    <lineage>
        <taxon>Eukaryota</taxon>
        <taxon>Fungi</taxon>
        <taxon>Dikarya</taxon>
        <taxon>Ascomycota</taxon>
        <taxon>Pezizomycotina</taxon>
        <taxon>Sordariomycetes</taxon>
        <taxon>Sordariomycetidae</taxon>
        <taxon>Diaporthales</taxon>
        <taxon>Diaporthaceae</taxon>
        <taxon>Diaporthe</taxon>
    </lineage>
</organism>
<name>A0A2P5ID97_DIAHE</name>
<evidence type="ECO:0000313" key="2">
    <source>
        <dbReference type="EMBL" id="POS80484.1"/>
    </source>
</evidence>
<feature type="compositionally biased region" description="Low complexity" evidence="1">
    <location>
        <begin position="143"/>
        <end position="153"/>
    </location>
</feature>
<dbReference type="Proteomes" id="UP000094444">
    <property type="component" value="Unassembled WGS sequence"/>
</dbReference>
<feature type="region of interest" description="Disordered" evidence="1">
    <location>
        <begin position="131"/>
        <end position="153"/>
    </location>
</feature>
<dbReference type="Gene3D" id="3.30.420.10">
    <property type="entry name" value="Ribonuclease H-like superfamily/Ribonuclease H"/>
    <property type="match status" value="1"/>
</dbReference>
<proteinExistence type="predicted"/>
<comment type="caution">
    <text evidence="2">The sequence shown here is derived from an EMBL/GenBank/DDBJ whole genome shotgun (WGS) entry which is preliminary data.</text>
</comment>
<feature type="region of interest" description="Disordered" evidence="1">
    <location>
        <begin position="66"/>
        <end position="94"/>
    </location>
</feature>
<sequence>MEFRNDLDLIVGDDQAKCVQLKTKIEGFESRLRKKTPVLIGHDMLFDPCFLHSTFVGALPALPRRGEGQGATGDVPQPFTHRLRTPTPASSSHRAGYDSYMTAMVFLRKSYLLTQTGERLWHIAAEDMGEEHVMRRQPPSAPPTSETHSSSTTVNAIPERGELFWNKYGNKIRVGLFGLILYIPKMADEEMSEGEE</sequence>
<accession>A0A2P5ID97</accession>
<evidence type="ECO:0000256" key="1">
    <source>
        <dbReference type="SAM" id="MobiDB-lite"/>
    </source>
</evidence>
<dbReference type="OrthoDB" id="1432093at2759"/>
<dbReference type="EMBL" id="MAVT02000048">
    <property type="protein sequence ID" value="POS80484.1"/>
    <property type="molecule type" value="Genomic_DNA"/>
</dbReference>
<gene>
    <name evidence="2" type="ORF">DHEL01_v201122</name>
</gene>
<dbReference type="SUPFAM" id="SSF53098">
    <property type="entry name" value="Ribonuclease H-like"/>
    <property type="match status" value="1"/>
</dbReference>
<protein>
    <submittedName>
        <fullName evidence="2">Uncharacterized protein</fullName>
    </submittedName>
</protein>
<keyword evidence="3" id="KW-1185">Reference proteome</keyword>
<dbReference type="AlphaFoldDB" id="A0A2P5ID97"/>
<evidence type="ECO:0000313" key="3">
    <source>
        <dbReference type="Proteomes" id="UP000094444"/>
    </source>
</evidence>
<dbReference type="GO" id="GO:0003676">
    <property type="term" value="F:nucleic acid binding"/>
    <property type="evidence" value="ECO:0007669"/>
    <property type="project" value="InterPro"/>
</dbReference>
<dbReference type="InterPro" id="IPR012337">
    <property type="entry name" value="RNaseH-like_sf"/>
</dbReference>
<dbReference type="InterPro" id="IPR036397">
    <property type="entry name" value="RNaseH_sf"/>
</dbReference>